<dbReference type="InterPro" id="IPR013525">
    <property type="entry name" value="ABC2_TM"/>
</dbReference>
<keyword evidence="3 6" id="KW-0812">Transmembrane</keyword>
<proteinExistence type="predicted"/>
<evidence type="ECO:0000256" key="6">
    <source>
        <dbReference type="SAM" id="Phobius"/>
    </source>
</evidence>
<reference evidence="8" key="1">
    <citation type="submission" date="2023-08" db="EMBL/GenBank/DDBJ databases">
        <title>Reference Genome Resource for the Citrus Pathogen Phytophthora citrophthora.</title>
        <authorList>
            <person name="Moller H."/>
            <person name="Coetzee B."/>
            <person name="Rose L.J."/>
            <person name="Van Niekerk J.M."/>
        </authorList>
    </citation>
    <scope>NUCLEOTIDE SEQUENCE</scope>
    <source>
        <strain evidence="8">STE-U-9442</strain>
    </source>
</reference>
<evidence type="ECO:0000256" key="3">
    <source>
        <dbReference type="ARBA" id="ARBA00022692"/>
    </source>
</evidence>
<dbReference type="GO" id="GO:0016020">
    <property type="term" value="C:membrane"/>
    <property type="evidence" value="ECO:0007669"/>
    <property type="project" value="UniProtKB-SubCell"/>
</dbReference>
<evidence type="ECO:0000256" key="5">
    <source>
        <dbReference type="ARBA" id="ARBA00023136"/>
    </source>
</evidence>
<feature type="transmembrane region" description="Helical" evidence="6">
    <location>
        <begin position="12"/>
        <end position="34"/>
    </location>
</feature>
<evidence type="ECO:0000313" key="9">
    <source>
        <dbReference type="Proteomes" id="UP001259832"/>
    </source>
</evidence>
<gene>
    <name evidence="8" type="ORF">P3T76_010141</name>
</gene>
<evidence type="ECO:0000256" key="1">
    <source>
        <dbReference type="ARBA" id="ARBA00004141"/>
    </source>
</evidence>
<evidence type="ECO:0000259" key="7">
    <source>
        <dbReference type="Pfam" id="PF01061"/>
    </source>
</evidence>
<evidence type="ECO:0000313" key="8">
    <source>
        <dbReference type="EMBL" id="KAK1936706.1"/>
    </source>
</evidence>
<keyword evidence="4 6" id="KW-1133">Transmembrane helix</keyword>
<evidence type="ECO:0000256" key="4">
    <source>
        <dbReference type="ARBA" id="ARBA00022989"/>
    </source>
</evidence>
<dbReference type="EMBL" id="JASMQC010000021">
    <property type="protein sequence ID" value="KAK1936706.1"/>
    <property type="molecule type" value="Genomic_DNA"/>
</dbReference>
<feature type="transmembrane region" description="Helical" evidence="6">
    <location>
        <begin position="131"/>
        <end position="153"/>
    </location>
</feature>
<dbReference type="GO" id="GO:0140359">
    <property type="term" value="F:ABC-type transporter activity"/>
    <property type="evidence" value="ECO:0007669"/>
    <property type="project" value="InterPro"/>
</dbReference>
<dbReference type="AlphaFoldDB" id="A0AAD9GEF9"/>
<comment type="caution">
    <text evidence="8">The sequence shown here is derived from an EMBL/GenBank/DDBJ whole genome shotgun (WGS) entry which is preliminary data.</text>
</comment>
<comment type="subcellular location">
    <subcellularLocation>
        <location evidence="1">Membrane</location>
        <topology evidence="1">Multi-pass membrane protein</topology>
    </subcellularLocation>
</comment>
<accession>A0AAD9GEF9</accession>
<name>A0AAD9GEF9_9STRA</name>
<dbReference type="Proteomes" id="UP001259832">
    <property type="component" value="Unassembled WGS sequence"/>
</dbReference>
<dbReference type="Pfam" id="PF01061">
    <property type="entry name" value="ABC2_membrane"/>
    <property type="match status" value="1"/>
</dbReference>
<keyword evidence="2" id="KW-0813">Transport</keyword>
<evidence type="ECO:0000256" key="2">
    <source>
        <dbReference type="ARBA" id="ARBA00022448"/>
    </source>
</evidence>
<protein>
    <submittedName>
        <fullName evidence="8">ABC transporter G family member 42</fullName>
    </submittedName>
</protein>
<sequence length="172" mass="19407">MSALSSITRFVAFEGILFLTLLSSIAWFFVVAAVSSDRNVAFPVAMASTIAFNVYADFVVSKGELPVWLIWGYWLDPLAWSLRALAVNLYRTPSLDTCEYEGVNYCQLSNENKIVGEYYLSIFDVPSAQEWVLLGAGFLVISYVAFMVLSWLFKHTHWRSERGKPTPQLRAA</sequence>
<keyword evidence="5 6" id="KW-0472">Membrane</keyword>
<dbReference type="PANTHER" id="PTHR19241">
    <property type="entry name" value="ATP-BINDING CASSETTE TRANSPORTER"/>
    <property type="match status" value="1"/>
</dbReference>
<keyword evidence="9" id="KW-1185">Reference proteome</keyword>
<feature type="domain" description="ABC-2 type transporter transmembrane" evidence="7">
    <location>
        <begin position="7"/>
        <end position="90"/>
    </location>
</feature>
<organism evidence="8 9">
    <name type="scientific">Phytophthora citrophthora</name>
    <dbReference type="NCBI Taxonomy" id="4793"/>
    <lineage>
        <taxon>Eukaryota</taxon>
        <taxon>Sar</taxon>
        <taxon>Stramenopiles</taxon>
        <taxon>Oomycota</taxon>
        <taxon>Peronosporomycetes</taxon>
        <taxon>Peronosporales</taxon>
        <taxon>Peronosporaceae</taxon>
        <taxon>Phytophthora</taxon>
    </lineage>
</organism>
<feature type="transmembrane region" description="Helical" evidence="6">
    <location>
        <begin position="40"/>
        <end position="60"/>
    </location>
</feature>